<feature type="region of interest" description="Disordered" evidence="2">
    <location>
        <begin position="211"/>
        <end position="263"/>
    </location>
</feature>
<dbReference type="Pfam" id="PF25623">
    <property type="entry name" value="T4_CASP"/>
    <property type="match status" value="1"/>
</dbReference>
<organism evidence="3 4">
    <name type="scientific">Stenotrophomonas phage Moby</name>
    <dbReference type="NCBI Taxonomy" id="2601680"/>
    <lineage>
        <taxon>Viruses</taxon>
        <taxon>Duplodnaviria</taxon>
        <taxon>Heunggongvirae</taxon>
        <taxon>Uroviricota</taxon>
        <taxon>Caudoviricetes</taxon>
        <taxon>Menderavirus</taxon>
        <taxon>Menderavirus moby</taxon>
    </lineage>
</organism>
<feature type="coiled-coil region" evidence="1">
    <location>
        <begin position="44"/>
        <end position="71"/>
    </location>
</feature>
<accession>A0A5P8PLY5</accession>
<sequence length="263" mass="29521">MNINENLKALGEKLGLDEEAVTALAEAFDAACSEAEAKAGETHAAEIASLNEAHEAEIKELKAEANAYGERIYENTLEETKQITQAAVDEFIAENKEQFVTTEKYARLQESFEGVKAALEEVGFTLNENRQVEELQGQLAEANRAYEDTLSELNESRKAIEGLERAALFESHTKDLSDLQREKLKTLMENVNADSSEDYVNSIELLSEQVKLQEEKKDDDDEDKEKKSDEGKKDDNDDEEKDKGKKSSPLNESVVAILQRTRR</sequence>
<proteinExistence type="predicted"/>
<name>A0A5P8PLY5_9CAUD</name>
<dbReference type="Proteomes" id="UP000325424">
    <property type="component" value="Segment"/>
</dbReference>
<evidence type="ECO:0000313" key="4">
    <source>
        <dbReference type="Proteomes" id="UP000325424"/>
    </source>
</evidence>
<evidence type="ECO:0000256" key="1">
    <source>
        <dbReference type="SAM" id="Coils"/>
    </source>
</evidence>
<gene>
    <name evidence="3" type="ORF">CPT_Moby_009</name>
</gene>
<evidence type="ECO:0000256" key="2">
    <source>
        <dbReference type="SAM" id="MobiDB-lite"/>
    </source>
</evidence>
<reference evidence="4" key="1">
    <citation type="submission" date="2019-06" db="EMBL/GenBank/DDBJ databases">
        <title>Complete genome sequence of Stenotrophomonas phage Moby.</title>
        <authorList>
            <person name="Vicary A."/>
            <person name="Newkirk H."/>
            <person name="Moreland R."/>
            <person name="Liu M."/>
            <person name="Ramsey J."/>
            <person name="Gonzalez C.F."/>
            <person name="Leavitt J."/>
        </authorList>
    </citation>
    <scope>NUCLEOTIDE SEQUENCE [LARGE SCALE GENOMIC DNA]</scope>
</reference>
<protein>
    <submittedName>
        <fullName evidence="3">Uncharacterized protein</fullName>
    </submittedName>
</protein>
<evidence type="ECO:0000313" key="3">
    <source>
        <dbReference type="EMBL" id="QFR57757.1"/>
    </source>
</evidence>
<dbReference type="InterPro" id="IPR057966">
    <property type="entry name" value="T4_SCAF"/>
</dbReference>
<keyword evidence="1" id="KW-0175">Coiled coil</keyword>
<keyword evidence="4" id="KW-1185">Reference proteome</keyword>
<feature type="compositionally biased region" description="Basic and acidic residues" evidence="2">
    <location>
        <begin position="224"/>
        <end position="245"/>
    </location>
</feature>
<dbReference type="EMBL" id="MN095772">
    <property type="protein sequence ID" value="QFR57757.1"/>
    <property type="molecule type" value="Genomic_DNA"/>
</dbReference>
<feature type="coiled-coil region" evidence="1">
    <location>
        <begin position="125"/>
        <end position="166"/>
    </location>
</feature>